<dbReference type="OrthoDB" id="766141at2"/>
<feature type="transmembrane region" description="Helical" evidence="1">
    <location>
        <begin position="83"/>
        <end position="108"/>
    </location>
</feature>
<accession>A0A317ERH5</accession>
<keyword evidence="1" id="KW-1133">Transmembrane helix</keyword>
<dbReference type="Proteomes" id="UP000245379">
    <property type="component" value="Unassembled WGS sequence"/>
</dbReference>
<evidence type="ECO:0000313" key="3">
    <source>
        <dbReference type="Proteomes" id="UP000245379"/>
    </source>
</evidence>
<sequence length="111" mass="12836">MLINFGKTEKLLNYYEDQFTPCDQCGETEVTYRIVQNYFYVLNIPILPEEKFTSMNCTNCGYNHSKVMSENAKMYEKLSPTPIYLYTGSIILAITFLLFLGMSLYTALFSS</sequence>
<name>A0A317ERH5_9SPHI</name>
<organism evidence="2 3">
    <name type="scientific">Pedobacter yonginense</name>
    <dbReference type="NCBI Taxonomy" id="651869"/>
    <lineage>
        <taxon>Bacteria</taxon>
        <taxon>Pseudomonadati</taxon>
        <taxon>Bacteroidota</taxon>
        <taxon>Sphingobacteriia</taxon>
        <taxon>Sphingobacteriales</taxon>
        <taxon>Sphingobacteriaceae</taxon>
        <taxon>Pedobacter</taxon>
    </lineage>
</organism>
<keyword evidence="3" id="KW-1185">Reference proteome</keyword>
<dbReference type="RefSeq" id="WP_109924934.1">
    <property type="nucleotide sequence ID" value="NZ_QGNZ01000001.1"/>
</dbReference>
<gene>
    <name evidence="2" type="ORF">DHW03_06790</name>
</gene>
<evidence type="ECO:0008006" key="4">
    <source>
        <dbReference type="Google" id="ProtNLM"/>
    </source>
</evidence>
<keyword evidence="1" id="KW-0472">Membrane</keyword>
<evidence type="ECO:0000256" key="1">
    <source>
        <dbReference type="SAM" id="Phobius"/>
    </source>
</evidence>
<evidence type="ECO:0000313" key="2">
    <source>
        <dbReference type="EMBL" id="PWS29510.1"/>
    </source>
</evidence>
<reference evidence="2 3" key="1">
    <citation type="submission" date="2018-05" db="EMBL/GenBank/DDBJ databases">
        <title>Pedobacter paludis sp. nov., isolated from wetland soil.</title>
        <authorList>
            <person name="Zhang Y."/>
            <person name="Wang G."/>
        </authorList>
    </citation>
    <scope>NUCLEOTIDE SEQUENCE [LARGE SCALE GENOMIC DNA]</scope>
    <source>
        <strain evidence="2 3">KCTC22721</strain>
    </source>
</reference>
<keyword evidence="1" id="KW-0812">Transmembrane</keyword>
<dbReference type="EMBL" id="QGNZ01000001">
    <property type="protein sequence ID" value="PWS29510.1"/>
    <property type="molecule type" value="Genomic_DNA"/>
</dbReference>
<proteinExistence type="predicted"/>
<dbReference type="AlphaFoldDB" id="A0A317ERH5"/>
<protein>
    <recommendedName>
        <fullName evidence="4">Zinc-ribbon 15 domain-containing protein</fullName>
    </recommendedName>
</protein>
<comment type="caution">
    <text evidence="2">The sequence shown here is derived from an EMBL/GenBank/DDBJ whole genome shotgun (WGS) entry which is preliminary data.</text>
</comment>